<dbReference type="Proteomes" id="UP000549394">
    <property type="component" value="Unassembled WGS sequence"/>
</dbReference>
<name>A0A7I8V5A8_9ANNE</name>
<dbReference type="OrthoDB" id="9991036at2759"/>
<evidence type="ECO:0000313" key="2">
    <source>
        <dbReference type="EMBL" id="CAD5111338.1"/>
    </source>
</evidence>
<dbReference type="InterPro" id="IPR029063">
    <property type="entry name" value="SAM-dependent_MTases_sf"/>
</dbReference>
<gene>
    <name evidence="2" type="ORF">DGYR_LOCUS651</name>
</gene>
<comment type="caution">
    <text evidence="2">The sequence shown here is derived from an EMBL/GenBank/DDBJ whole genome shotgun (WGS) entry which is preliminary data.</text>
</comment>
<dbReference type="CDD" id="cd02440">
    <property type="entry name" value="AdoMet_MTases"/>
    <property type="match status" value="1"/>
</dbReference>
<dbReference type="AlphaFoldDB" id="A0A7I8V5A8"/>
<feature type="domain" description="Methyltransferase" evidence="1">
    <location>
        <begin position="200"/>
        <end position="287"/>
    </location>
</feature>
<accession>A0A7I8V5A8</accession>
<evidence type="ECO:0000313" key="3">
    <source>
        <dbReference type="Proteomes" id="UP000549394"/>
    </source>
</evidence>
<dbReference type="InterPro" id="IPR041698">
    <property type="entry name" value="Methyltransf_25"/>
</dbReference>
<proteinExistence type="predicted"/>
<organism evidence="2 3">
    <name type="scientific">Dimorphilus gyrociliatus</name>
    <dbReference type="NCBI Taxonomy" id="2664684"/>
    <lineage>
        <taxon>Eukaryota</taxon>
        <taxon>Metazoa</taxon>
        <taxon>Spiralia</taxon>
        <taxon>Lophotrochozoa</taxon>
        <taxon>Annelida</taxon>
        <taxon>Polychaeta</taxon>
        <taxon>Polychaeta incertae sedis</taxon>
        <taxon>Dinophilidae</taxon>
        <taxon>Dimorphilus</taxon>
    </lineage>
</organism>
<dbReference type="SUPFAM" id="SSF53335">
    <property type="entry name" value="S-adenosyl-L-methionine-dependent methyltransferases"/>
    <property type="match status" value="1"/>
</dbReference>
<dbReference type="Gene3D" id="3.40.50.150">
    <property type="entry name" value="Vaccinia Virus protein VP39"/>
    <property type="match status" value="1"/>
</dbReference>
<evidence type="ECO:0000259" key="1">
    <source>
        <dbReference type="Pfam" id="PF13649"/>
    </source>
</evidence>
<protein>
    <recommendedName>
        <fullName evidence="1">Methyltransferase domain-containing protein</fullName>
    </recommendedName>
</protein>
<reference evidence="2 3" key="1">
    <citation type="submission" date="2020-08" db="EMBL/GenBank/DDBJ databases">
        <authorList>
            <person name="Hejnol A."/>
        </authorList>
    </citation>
    <scope>NUCLEOTIDE SEQUENCE [LARGE SCALE GENOMIC DNA]</scope>
</reference>
<dbReference type="EMBL" id="CAJFCJ010000001">
    <property type="protein sequence ID" value="CAD5111338.1"/>
    <property type="molecule type" value="Genomic_DNA"/>
</dbReference>
<keyword evidence="3" id="KW-1185">Reference proteome</keyword>
<sequence>MAPTSLLFEHLFSYTGQDCSEHPLQKIIVNLEHDQIITTPKLGIFRIDIQKVGSRWMDRQKEDLNSPKSLSNMEYNIIKEAKKVLKENDINSRHILKQDGYLQHCTNEKILSTYTPNPFTKSFKNSRKNIGKIRESSRSRQNNFTKIWKEKIWGKWEASSDFSSSGEGSTLSWTKKYIFPALDNIINKLKAESGLKVVKVLDIGCGDMVWMSEYLKTRHDIEYTCIDIVFNLIRSLKQMYPTEGWIFTQHDIVEAPFYGKFNLIIIRMVLQNLYYRDINKVFKHISSMKADYALMTTFSTLEKNSELSLNDNPGRYRPVNLEISPFELIPPSCAINDGSGEKYFLGLWKLPLQRLFHCNKVNPYLWTNKPTKRYSCSVLFIYL</sequence>
<dbReference type="Pfam" id="PF13649">
    <property type="entry name" value="Methyltransf_25"/>
    <property type="match status" value="1"/>
</dbReference>